<organism evidence="4 5">
    <name type="scientific">Candidatus Woesebacteria bacterium CG_4_10_14_0_2_um_filter_39_14</name>
    <dbReference type="NCBI Taxonomy" id="1975054"/>
    <lineage>
        <taxon>Bacteria</taxon>
        <taxon>Candidatus Woeseibacteriota</taxon>
    </lineage>
</organism>
<dbReference type="PANTHER" id="PTHR13504:SF38">
    <property type="entry name" value="FIDO DOMAIN-CONTAINING PROTEIN"/>
    <property type="match status" value="1"/>
</dbReference>
<dbReference type="Proteomes" id="UP000229753">
    <property type="component" value="Unassembled WGS sequence"/>
</dbReference>
<dbReference type="SUPFAM" id="SSF46785">
    <property type="entry name" value="Winged helix' DNA-binding domain"/>
    <property type="match status" value="1"/>
</dbReference>
<keyword evidence="1" id="KW-0067">ATP-binding</keyword>
<dbReference type="PROSITE" id="PS51459">
    <property type="entry name" value="FIDO"/>
    <property type="match status" value="1"/>
</dbReference>
<comment type="caution">
    <text evidence="4">The sequence shown here is derived from an EMBL/GenBank/DDBJ whole genome shotgun (WGS) entry which is preliminary data.</text>
</comment>
<sequence length="350" mass="40080">MNDTIINLRQEQILKLLKEKGNLLRSELAGRIISKKGNSRITLIRDLGGLIKAGYVVAEGKGRATRYGLMTKNPLLEYVDLDNYFKVDQEKRNAKINYNNEVYKNLSNLYSKQEIELWEGSKTKLGEAKKKLDPSIYKRELERFVIELSWKSSQIEGNTYSLIETETLIKQNIRAQGHPEDEARMILNHKDAFGSILKNKDSFKKLDFSDVVQLHNILTKGLVASGIRSQKVMITGTSYKPPSDKHELENALRNLIKHINSVECPPEKALILAAMIAYIQPFADGNKRTARMLSNAVLIAGNYPPLSYRNVDVNEYRSAMIVFYETNNLFNFKRIFMDQLEFAVNNYFSS</sequence>
<proteinExistence type="predicted"/>
<dbReference type="SUPFAM" id="SSF140931">
    <property type="entry name" value="Fic-like"/>
    <property type="match status" value="1"/>
</dbReference>
<dbReference type="InterPro" id="IPR040198">
    <property type="entry name" value="Fido_containing"/>
</dbReference>
<accession>A0A2M7TMU8</accession>
<evidence type="ECO:0000313" key="5">
    <source>
        <dbReference type="Proteomes" id="UP000229753"/>
    </source>
</evidence>
<protein>
    <submittedName>
        <fullName evidence="4">Cell filamentation protein Fic</fullName>
    </submittedName>
</protein>
<dbReference type="InterPro" id="IPR036597">
    <property type="entry name" value="Fido-like_dom_sf"/>
</dbReference>
<gene>
    <name evidence="4" type="ORF">COY29_02690</name>
</gene>
<dbReference type="AlphaFoldDB" id="A0A2M7TMU8"/>
<dbReference type="GO" id="GO:0005524">
    <property type="term" value="F:ATP binding"/>
    <property type="evidence" value="ECO:0007669"/>
    <property type="project" value="UniProtKB-KW"/>
</dbReference>
<feature type="site" description="Important for autoinhibition of adenylyltransferase activity" evidence="2">
    <location>
        <position position="156"/>
    </location>
</feature>
<evidence type="ECO:0000256" key="1">
    <source>
        <dbReference type="PIRSR" id="PIRSR640198-2"/>
    </source>
</evidence>
<keyword evidence="1" id="KW-0547">Nucleotide-binding</keyword>
<feature type="domain" description="Fido" evidence="3">
    <location>
        <begin position="206"/>
        <end position="338"/>
    </location>
</feature>
<reference evidence="5" key="1">
    <citation type="submission" date="2017-09" db="EMBL/GenBank/DDBJ databases">
        <title>Depth-based differentiation of microbial function through sediment-hosted aquifers and enrichment of novel symbionts in the deep terrestrial subsurface.</title>
        <authorList>
            <person name="Probst A.J."/>
            <person name="Ladd B."/>
            <person name="Jarett J.K."/>
            <person name="Geller-Mcgrath D.E."/>
            <person name="Sieber C.M.K."/>
            <person name="Emerson J.B."/>
            <person name="Anantharaman K."/>
            <person name="Thomas B.C."/>
            <person name="Malmstrom R."/>
            <person name="Stieglmeier M."/>
            <person name="Klingl A."/>
            <person name="Woyke T."/>
            <person name="Ryan C.M."/>
            <person name="Banfield J.F."/>
        </authorList>
    </citation>
    <scope>NUCLEOTIDE SEQUENCE [LARGE SCALE GENOMIC DNA]</scope>
</reference>
<dbReference type="Gene3D" id="1.10.3290.10">
    <property type="entry name" value="Fido-like domain"/>
    <property type="match status" value="1"/>
</dbReference>
<dbReference type="InterPro" id="IPR036388">
    <property type="entry name" value="WH-like_DNA-bd_sf"/>
</dbReference>
<feature type="binding site" evidence="1">
    <location>
        <begin position="284"/>
        <end position="291"/>
    </location>
    <ligand>
        <name>ATP</name>
        <dbReference type="ChEBI" id="CHEBI:30616"/>
    </ligand>
</feature>
<dbReference type="PANTHER" id="PTHR13504">
    <property type="entry name" value="FIDO DOMAIN-CONTAINING PROTEIN DDB_G0283145"/>
    <property type="match status" value="1"/>
</dbReference>
<dbReference type="EMBL" id="PFNO01000087">
    <property type="protein sequence ID" value="PIZ48974.1"/>
    <property type="molecule type" value="Genomic_DNA"/>
</dbReference>
<dbReference type="Pfam" id="PF02661">
    <property type="entry name" value="Fic"/>
    <property type="match status" value="1"/>
</dbReference>
<dbReference type="Gene3D" id="1.10.10.10">
    <property type="entry name" value="Winged helix-like DNA-binding domain superfamily/Winged helix DNA-binding domain"/>
    <property type="match status" value="1"/>
</dbReference>
<evidence type="ECO:0000313" key="4">
    <source>
        <dbReference type="EMBL" id="PIZ48974.1"/>
    </source>
</evidence>
<evidence type="ECO:0000256" key="2">
    <source>
        <dbReference type="PIRSR" id="PIRSR640198-3"/>
    </source>
</evidence>
<dbReference type="InterPro" id="IPR003812">
    <property type="entry name" value="Fido"/>
</dbReference>
<evidence type="ECO:0000259" key="3">
    <source>
        <dbReference type="PROSITE" id="PS51459"/>
    </source>
</evidence>
<dbReference type="InterPro" id="IPR036390">
    <property type="entry name" value="WH_DNA-bd_sf"/>
</dbReference>
<name>A0A2M7TMU8_9BACT</name>